<organism evidence="1 2">
    <name type="scientific">Trema orientale</name>
    <name type="common">Charcoal tree</name>
    <name type="synonym">Celtis orientalis</name>
    <dbReference type="NCBI Taxonomy" id="63057"/>
    <lineage>
        <taxon>Eukaryota</taxon>
        <taxon>Viridiplantae</taxon>
        <taxon>Streptophyta</taxon>
        <taxon>Embryophyta</taxon>
        <taxon>Tracheophyta</taxon>
        <taxon>Spermatophyta</taxon>
        <taxon>Magnoliopsida</taxon>
        <taxon>eudicotyledons</taxon>
        <taxon>Gunneridae</taxon>
        <taxon>Pentapetalae</taxon>
        <taxon>rosids</taxon>
        <taxon>fabids</taxon>
        <taxon>Rosales</taxon>
        <taxon>Cannabaceae</taxon>
        <taxon>Trema</taxon>
    </lineage>
</organism>
<evidence type="ECO:0000313" key="1">
    <source>
        <dbReference type="EMBL" id="PON85794.1"/>
    </source>
</evidence>
<dbReference type="AlphaFoldDB" id="A0A2P5EJS9"/>
<keyword evidence="2" id="KW-1185">Reference proteome</keyword>
<sequence length="59" mass="6355">MKNYKGSKTTAHRQSIAGSQGSILAGLCTKSMGLCLDLYYPQLSSLAEALLSLHVTFYS</sequence>
<dbReference type="EMBL" id="JXTC01000142">
    <property type="protein sequence ID" value="PON85794.1"/>
    <property type="molecule type" value="Genomic_DNA"/>
</dbReference>
<accession>A0A2P5EJS9</accession>
<evidence type="ECO:0000313" key="2">
    <source>
        <dbReference type="Proteomes" id="UP000237000"/>
    </source>
</evidence>
<gene>
    <name evidence="1" type="ORF">TorRG33x02_184030</name>
</gene>
<dbReference type="Proteomes" id="UP000237000">
    <property type="component" value="Unassembled WGS sequence"/>
</dbReference>
<dbReference type="InParanoid" id="A0A2P5EJS9"/>
<reference evidence="2" key="1">
    <citation type="submission" date="2016-06" db="EMBL/GenBank/DDBJ databases">
        <title>Parallel loss of symbiosis genes in relatives of nitrogen-fixing non-legume Parasponia.</title>
        <authorList>
            <person name="Van Velzen R."/>
            <person name="Holmer R."/>
            <person name="Bu F."/>
            <person name="Rutten L."/>
            <person name="Van Zeijl A."/>
            <person name="Liu W."/>
            <person name="Santuari L."/>
            <person name="Cao Q."/>
            <person name="Sharma T."/>
            <person name="Shen D."/>
            <person name="Roswanjaya Y."/>
            <person name="Wardhani T."/>
            <person name="Kalhor M.S."/>
            <person name="Jansen J."/>
            <person name="Van den Hoogen J."/>
            <person name="Gungor B."/>
            <person name="Hartog M."/>
            <person name="Hontelez J."/>
            <person name="Verver J."/>
            <person name="Yang W.-C."/>
            <person name="Schijlen E."/>
            <person name="Repin R."/>
            <person name="Schilthuizen M."/>
            <person name="Schranz E."/>
            <person name="Heidstra R."/>
            <person name="Miyata K."/>
            <person name="Fedorova E."/>
            <person name="Kohlen W."/>
            <person name="Bisseling T."/>
            <person name="Smit S."/>
            <person name="Geurts R."/>
        </authorList>
    </citation>
    <scope>NUCLEOTIDE SEQUENCE [LARGE SCALE GENOMIC DNA]</scope>
    <source>
        <strain evidence="2">cv. RG33-2</strain>
    </source>
</reference>
<name>A0A2P5EJS9_TREOI</name>
<protein>
    <submittedName>
        <fullName evidence="1">Uncharacterized protein</fullName>
    </submittedName>
</protein>
<comment type="caution">
    <text evidence="1">The sequence shown here is derived from an EMBL/GenBank/DDBJ whole genome shotgun (WGS) entry which is preliminary data.</text>
</comment>
<proteinExistence type="predicted"/>